<organism evidence="4 5">
    <name type="scientific">Sphaerotilus microaerophilus</name>
    <dbReference type="NCBI Taxonomy" id="2914710"/>
    <lineage>
        <taxon>Bacteria</taxon>
        <taxon>Pseudomonadati</taxon>
        <taxon>Pseudomonadota</taxon>
        <taxon>Betaproteobacteria</taxon>
        <taxon>Burkholderiales</taxon>
        <taxon>Sphaerotilaceae</taxon>
        <taxon>Sphaerotilus</taxon>
    </lineage>
</organism>
<evidence type="ECO:0000313" key="5">
    <source>
        <dbReference type="Proteomes" id="UP001057498"/>
    </source>
</evidence>
<gene>
    <name evidence="4" type="ORF">CATMQ487_16710</name>
</gene>
<dbReference type="InterPro" id="IPR024370">
    <property type="entry name" value="PBP_domain"/>
</dbReference>
<dbReference type="Proteomes" id="UP001057498">
    <property type="component" value="Chromosome"/>
</dbReference>
<keyword evidence="5" id="KW-1185">Reference proteome</keyword>
<evidence type="ECO:0000259" key="3">
    <source>
        <dbReference type="Pfam" id="PF12849"/>
    </source>
</evidence>
<evidence type="ECO:0000313" key="4">
    <source>
        <dbReference type="EMBL" id="BDI04701.1"/>
    </source>
</evidence>
<dbReference type="PANTHER" id="PTHR30570">
    <property type="entry name" value="PERIPLASMIC PHOSPHATE BINDING COMPONENT OF PHOSPHATE ABC TRANSPORTER"/>
    <property type="match status" value="1"/>
</dbReference>
<dbReference type="EMBL" id="AP025730">
    <property type="protein sequence ID" value="BDI04701.1"/>
    <property type="molecule type" value="Genomic_DNA"/>
</dbReference>
<evidence type="ECO:0000256" key="2">
    <source>
        <dbReference type="SAM" id="SignalP"/>
    </source>
</evidence>
<accession>A0ABN6PI60</accession>
<dbReference type="PANTHER" id="PTHR30570:SF1">
    <property type="entry name" value="PHOSPHATE-BINDING PROTEIN PSTS"/>
    <property type="match status" value="1"/>
</dbReference>
<dbReference type="Gene3D" id="3.40.190.10">
    <property type="entry name" value="Periplasmic binding protein-like II"/>
    <property type="match status" value="2"/>
</dbReference>
<dbReference type="RefSeq" id="WP_251972804.1">
    <property type="nucleotide sequence ID" value="NZ_AP025730.1"/>
</dbReference>
<feature type="chain" id="PRO_5046138222" description="PBP domain-containing protein" evidence="2">
    <location>
        <begin position="23"/>
        <end position="273"/>
    </location>
</feature>
<dbReference type="InterPro" id="IPR050811">
    <property type="entry name" value="Phosphate_ABC_transporter"/>
</dbReference>
<sequence length="273" mass="27998">MRRRLLAAAPALAFGWLGSTWAADGVSVRIGGTGGGVDALAQLFDGSWNAGLALSVVPSLGSGGGLKALVAGAIDVAVISRPITAEEQAQGLQAVEAFRSPLVWAVAARNRGVGALKLQELIDVYTGQMAQWPDGVPVRPVLRPASDSDTLAVQAFHPGLGQALLLALQRPGVRVAMTDTEAVDDLSQIPGAIGTTTLGLVLSSKGVLRALDVNGVAPSVRALAEGRWRAQKVIRLVTQAQAPAGATRLLQQVGGAPAQARMARLGHLPGRSS</sequence>
<keyword evidence="1 2" id="KW-0732">Signal</keyword>
<name>A0ABN6PI60_9BURK</name>
<reference evidence="4" key="1">
    <citation type="submission" date="2022-04" db="EMBL/GenBank/DDBJ databases">
        <title>Whole genome sequence of Sphaerotilus sp. FB-5.</title>
        <authorList>
            <person name="Takeda M."/>
            <person name="Narihara S."/>
            <person name="Akimoto M."/>
            <person name="Akimoto R."/>
            <person name="Nishiyashiki S."/>
            <person name="Murakami T."/>
        </authorList>
    </citation>
    <scope>NUCLEOTIDE SEQUENCE</scope>
    <source>
        <strain evidence="4">FB-5</strain>
    </source>
</reference>
<dbReference type="Pfam" id="PF12849">
    <property type="entry name" value="PBP_like_2"/>
    <property type="match status" value="1"/>
</dbReference>
<feature type="domain" description="PBP" evidence="3">
    <location>
        <begin position="56"/>
        <end position="211"/>
    </location>
</feature>
<feature type="signal peptide" evidence="2">
    <location>
        <begin position="1"/>
        <end position="22"/>
    </location>
</feature>
<evidence type="ECO:0000256" key="1">
    <source>
        <dbReference type="ARBA" id="ARBA00022729"/>
    </source>
</evidence>
<proteinExistence type="predicted"/>
<protein>
    <recommendedName>
        <fullName evidence="3">PBP domain-containing protein</fullName>
    </recommendedName>
</protein>
<dbReference type="SUPFAM" id="SSF53850">
    <property type="entry name" value="Periplasmic binding protein-like II"/>
    <property type="match status" value="1"/>
</dbReference>